<comment type="caution">
    <text evidence="1">The sequence shown here is derived from an EMBL/GenBank/DDBJ whole genome shotgun (WGS) entry which is preliminary data.</text>
</comment>
<accession>A0ABS9W873</accession>
<organism evidence="1 2">
    <name type="scientific">Teichococcus vastitatis</name>
    <dbReference type="NCBI Taxonomy" id="2307076"/>
    <lineage>
        <taxon>Bacteria</taxon>
        <taxon>Pseudomonadati</taxon>
        <taxon>Pseudomonadota</taxon>
        <taxon>Alphaproteobacteria</taxon>
        <taxon>Acetobacterales</taxon>
        <taxon>Roseomonadaceae</taxon>
        <taxon>Roseomonas</taxon>
    </lineage>
</organism>
<evidence type="ECO:0000313" key="2">
    <source>
        <dbReference type="Proteomes" id="UP001201985"/>
    </source>
</evidence>
<name>A0ABS9W873_9PROT</name>
<reference evidence="1 2" key="1">
    <citation type="submission" date="2022-03" db="EMBL/GenBank/DDBJ databases">
        <title>Complete genome analysis of Roseomonas KG 17.1 : a prolific producer of plant growth promoters.</title>
        <authorList>
            <person name="Saadouli I."/>
            <person name="Najjari A."/>
            <person name="Mosbah A."/>
            <person name="Ouzari H.I."/>
        </authorList>
    </citation>
    <scope>NUCLEOTIDE SEQUENCE [LARGE SCALE GENOMIC DNA]</scope>
    <source>
        <strain evidence="1 2">KG17-1</strain>
    </source>
</reference>
<evidence type="ECO:0008006" key="3">
    <source>
        <dbReference type="Google" id="ProtNLM"/>
    </source>
</evidence>
<gene>
    <name evidence="1" type="ORF">MON41_17305</name>
</gene>
<dbReference type="Proteomes" id="UP001201985">
    <property type="component" value="Unassembled WGS sequence"/>
</dbReference>
<protein>
    <recommendedName>
        <fullName evidence="3">Winged helix DNA-binding domain-containing protein</fullName>
    </recommendedName>
</protein>
<evidence type="ECO:0000313" key="1">
    <source>
        <dbReference type="EMBL" id="MCI0755478.1"/>
    </source>
</evidence>
<dbReference type="RefSeq" id="WP_241793423.1">
    <property type="nucleotide sequence ID" value="NZ_JALBUU010000031.1"/>
</dbReference>
<keyword evidence="2" id="KW-1185">Reference proteome</keyword>
<sequence>MDPAEAKELIRITNSQFKVWQENIRRETPLARLQGGRGATSAEKWKNPNYMYYWFILSIAYLEGGRVSRADIIGDVDAGSSDSGAIDGVRPNTSRRYLGEVKALGLIERAGETDFQLTIAGRKVVEATLESWNEEFGKIFRRFHI</sequence>
<proteinExistence type="predicted"/>
<dbReference type="EMBL" id="JALBUU010000031">
    <property type="protein sequence ID" value="MCI0755478.1"/>
    <property type="molecule type" value="Genomic_DNA"/>
</dbReference>